<dbReference type="InterPro" id="IPR043131">
    <property type="entry name" value="BCAT-like_N"/>
</dbReference>
<proteinExistence type="inferred from homology"/>
<keyword evidence="3" id="KW-1185">Reference proteome</keyword>
<sequence>MRALLLYRLELSPDTDPPDTDPADAVVEVDPATPIIRATDLGVTRGDGVFETAVVRHGVPQALEAHLHRLERSAALLELPAPSLDRWRTAVRRAAAAVSRPGVLRDGEIASIKFAMTRGDELDHAGPTGWVLSFAGADPSAVRAAGVTAVVLDRGYRHDVMHTAPWLLQGAKSLAYAVNQAALREAARRGADDVVFVSADGFVLEGPRSTLIARIDDTLVTPPPEFGVLPGTTQGDVFAGLADRRTAIVPVTREDLRRADALWLCSSTRGAVPVRALDGAALAIDHELTARMNAVLDARED</sequence>
<dbReference type="PANTHER" id="PTHR42743:SF11">
    <property type="entry name" value="AMINODEOXYCHORISMATE LYASE"/>
    <property type="match status" value="1"/>
</dbReference>
<name>A0ABY4IIG7_9MICO</name>
<dbReference type="InterPro" id="IPR036038">
    <property type="entry name" value="Aminotransferase-like"/>
</dbReference>
<dbReference type="GO" id="GO:0008483">
    <property type="term" value="F:transaminase activity"/>
    <property type="evidence" value="ECO:0007669"/>
    <property type="project" value="UniProtKB-KW"/>
</dbReference>
<gene>
    <name evidence="2" type="ORF">KV394_15255</name>
</gene>
<keyword evidence="2" id="KW-0032">Aminotransferase</keyword>
<evidence type="ECO:0000256" key="1">
    <source>
        <dbReference type="ARBA" id="ARBA00009320"/>
    </source>
</evidence>
<dbReference type="Proteomes" id="UP000831467">
    <property type="component" value="Chromosome"/>
</dbReference>
<keyword evidence="2" id="KW-0808">Transferase</keyword>
<protein>
    <submittedName>
        <fullName evidence="2">Aminotransferase class IV</fullName>
    </submittedName>
</protein>
<evidence type="ECO:0000313" key="2">
    <source>
        <dbReference type="EMBL" id="UPL12384.1"/>
    </source>
</evidence>
<dbReference type="RefSeq" id="WP_247981821.1">
    <property type="nucleotide sequence ID" value="NZ_CP078076.1"/>
</dbReference>
<reference evidence="2 3" key="1">
    <citation type="submission" date="2021-06" db="EMBL/GenBank/DDBJ databases">
        <title>Genome-based taxonomic framework of Microbacterium strains isolated from marine environment, the description of four new species and reclassification of four preexisting species.</title>
        <authorList>
            <person name="Lee S.D."/>
            <person name="Kim S.-M."/>
            <person name="Byeon Y.-S."/>
            <person name="Yang H.L."/>
            <person name="Kim I.S."/>
        </authorList>
    </citation>
    <scope>NUCLEOTIDE SEQUENCE [LARGE SCALE GENOMIC DNA]</scope>
    <source>
        <strain evidence="2 3">SSW1-51</strain>
    </source>
</reference>
<organism evidence="2 3">
    <name type="scientific">Microbacterium sufflavum</name>
    <dbReference type="NCBI Taxonomy" id="2851649"/>
    <lineage>
        <taxon>Bacteria</taxon>
        <taxon>Bacillati</taxon>
        <taxon>Actinomycetota</taxon>
        <taxon>Actinomycetes</taxon>
        <taxon>Micrococcales</taxon>
        <taxon>Microbacteriaceae</taxon>
        <taxon>Microbacterium</taxon>
    </lineage>
</organism>
<dbReference type="Gene3D" id="3.20.10.10">
    <property type="entry name" value="D-amino Acid Aminotransferase, subunit A, domain 2"/>
    <property type="match status" value="1"/>
</dbReference>
<comment type="similarity">
    <text evidence="1">Belongs to the class-IV pyridoxal-phosphate-dependent aminotransferase family.</text>
</comment>
<dbReference type="SUPFAM" id="SSF56752">
    <property type="entry name" value="D-aminoacid aminotransferase-like PLP-dependent enzymes"/>
    <property type="match status" value="1"/>
</dbReference>
<accession>A0ABY4IIG7</accession>
<dbReference type="Pfam" id="PF01063">
    <property type="entry name" value="Aminotran_4"/>
    <property type="match status" value="1"/>
</dbReference>
<evidence type="ECO:0000313" key="3">
    <source>
        <dbReference type="Proteomes" id="UP000831467"/>
    </source>
</evidence>
<dbReference type="Gene3D" id="3.30.470.10">
    <property type="match status" value="1"/>
</dbReference>
<dbReference type="EMBL" id="CP078076">
    <property type="protein sequence ID" value="UPL12384.1"/>
    <property type="molecule type" value="Genomic_DNA"/>
</dbReference>
<dbReference type="InterPro" id="IPR043132">
    <property type="entry name" value="BCAT-like_C"/>
</dbReference>
<dbReference type="InterPro" id="IPR001544">
    <property type="entry name" value="Aminotrans_IV"/>
</dbReference>
<dbReference type="PANTHER" id="PTHR42743">
    <property type="entry name" value="AMINO-ACID AMINOTRANSFERASE"/>
    <property type="match status" value="1"/>
</dbReference>
<dbReference type="InterPro" id="IPR050571">
    <property type="entry name" value="Class-IV_PLP-Dep_Aminotrnsfr"/>
</dbReference>